<gene>
    <name evidence="1" type="ORF">X777_02128</name>
</gene>
<name>A0A026WNP4_OOCBI</name>
<evidence type="ECO:0000313" key="2">
    <source>
        <dbReference type="Proteomes" id="UP000053097"/>
    </source>
</evidence>
<evidence type="ECO:0000313" key="1">
    <source>
        <dbReference type="EMBL" id="EZA57588.1"/>
    </source>
</evidence>
<accession>A0A026WNP4</accession>
<dbReference type="EMBL" id="KK107144">
    <property type="protein sequence ID" value="EZA57588.1"/>
    <property type="molecule type" value="Genomic_DNA"/>
</dbReference>
<sequence>MLDTYVTCVGVGEIRGCIAHARDRTFSDILRLSLYGLRLCHACHVERARVRVVSCRRWFIGKSIARKMRDRLEAIGEAKDRENRSYILVAQEIRMRVFPLGELEAKGIASETWGRVSATRFRNTVSDSKMVTPETVVAHLCSMICSRSSYPFASGVDSHVVTPACSRWRTRSSIDTVARPSLPSRGWNGGHTTSVSRTIRASMTRGRMEFRFSELRRGYIHRFACFGRFYYWHRAGTLIPGKLYSIVRERANAPCVPPHRNDLVERVATLRFSPLSFN</sequence>
<dbReference type="AlphaFoldDB" id="A0A026WNP4"/>
<dbReference type="Proteomes" id="UP000053097">
    <property type="component" value="Unassembled WGS sequence"/>
</dbReference>
<keyword evidence="2" id="KW-1185">Reference proteome</keyword>
<reference evidence="1 2" key="1">
    <citation type="journal article" date="2014" name="Curr. Biol.">
        <title>The genome of the clonal raider ant Cerapachys biroi.</title>
        <authorList>
            <person name="Oxley P.R."/>
            <person name="Ji L."/>
            <person name="Fetter-Pruneda I."/>
            <person name="McKenzie S.K."/>
            <person name="Li C."/>
            <person name="Hu H."/>
            <person name="Zhang G."/>
            <person name="Kronauer D.J."/>
        </authorList>
    </citation>
    <scope>NUCLEOTIDE SEQUENCE [LARGE SCALE GENOMIC DNA]</scope>
</reference>
<organism evidence="1 2">
    <name type="scientific">Ooceraea biroi</name>
    <name type="common">Clonal raider ant</name>
    <name type="synonym">Cerapachys biroi</name>
    <dbReference type="NCBI Taxonomy" id="2015173"/>
    <lineage>
        <taxon>Eukaryota</taxon>
        <taxon>Metazoa</taxon>
        <taxon>Ecdysozoa</taxon>
        <taxon>Arthropoda</taxon>
        <taxon>Hexapoda</taxon>
        <taxon>Insecta</taxon>
        <taxon>Pterygota</taxon>
        <taxon>Neoptera</taxon>
        <taxon>Endopterygota</taxon>
        <taxon>Hymenoptera</taxon>
        <taxon>Apocrita</taxon>
        <taxon>Aculeata</taxon>
        <taxon>Formicoidea</taxon>
        <taxon>Formicidae</taxon>
        <taxon>Dorylinae</taxon>
        <taxon>Ooceraea</taxon>
    </lineage>
</organism>
<proteinExistence type="predicted"/>
<protein>
    <submittedName>
        <fullName evidence="1">Uncharacterized protein</fullName>
    </submittedName>
</protein>